<dbReference type="Proteomes" id="UP000076878">
    <property type="component" value="Unassembled WGS sequence"/>
</dbReference>
<evidence type="ECO:0000259" key="15">
    <source>
        <dbReference type="Pfam" id="PF00401"/>
    </source>
</evidence>
<dbReference type="EMBL" id="FNYT01000012">
    <property type="protein sequence ID" value="SEJ38320.1"/>
    <property type="molecule type" value="Genomic_DNA"/>
</dbReference>
<dbReference type="Pfam" id="PF02823">
    <property type="entry name" value="ATP-synt_DE_N"/>
    <property type="match status" value="1"/>
</dbReference>
<organism evidence="17 19">
    <name type="scientific">Trichococcus ilyis</name>
    <dbReference type="NCBI Taxonomy" id="640938"/>
    <lineage>
        <taxon>Bacteria</taxon>
        <taxon>Bacillati</taxon>
        <taxon>Bacillota</taxon>
        <taxon>Bacilli</taxon>
        <taxon>Lactobacillales</taxon>
        <taxon>Carnobacteriaceae</taxon>
        <taxon>Trichococcus</taxon>
    </lineage>
</organism>
<dbReference type="InterPro" id="IPR020546">
    <property type="entry name" value="ATP_synth_F1_dsu/esu_N"/>
</dbReference>
<dbReference type="PANTHER" id="PTHR13822">
    <property type="entry name" value="ATP SYNTHASE DELTA/EPSILON CHAIN"/>
    <property type="match status" value="1"/>
</dbReference>
<evidence type="ECO:0000256" key="14">
    <source>
        <dbReference type="SAM" id="Coils"/>
    </source>
</evidence>
<dbReference type="Pfam" id="PF00401">
    <property type="entry name" value="ATP-synt_DE"/>
    <property type="match status" value="1"/>
</dbReference>
<evidence type="ECO:0000256" key="8">
    <source>
        <dbReference type="ARBA" id="ARBA00023196"/>
    </source>
</evidence>
<dbReference type="AlphaFoldDB" id="A0A143YWC6"/>
<evidence type="ECO:0000256" key="6">
    <source>
        <dbReference type="ARBA" id="ARBA00023065"/>
    </source>
</evidence>
<dbReference type="SUPFAM" id="SSF46604">
    <property type="entry name" value="Epsilon subunit of F1F0-ATP synthase C-terminal domain"/>
    <property type="match status" value="1"/>
</dbReference>
<keyword evidence="17" id="KW-0378">Hydrolase</keyword>
<evidence type="ECO:0000256" key="1">
    <source>
        <dbReference type="ARBA" id="ARBA00003543"/>
    </source>
</evidence>
<dbReference type="RefSeq" id="WP_068623124.1">
    <property type="nucleotide sequence ID" value="NZ_FJNB01000012.1"/>
</dbReference>
<comment type="subcellular location">
    <subcellularLocation>
        <location evidence="2 12">Cell membrane</location>
        <topology evidence="2 12">Peripheral membrane protein</topology>
    </subcellularLocation>
</comment>
<dbReference type="GO" id="GO:0045259">
    <property type="term" value="C:proton-transporting ATP synthase complex"/>
    <property type="evidence" value="ECO:0007669"/>
    <property type="project" value="UniProtKB-KW"/>
</dbReference>
<evidence type="ECO:0000256" key="2">
    <source>
        <dbReference type="ARBA" id="ARBA00004202"/>
    </source>
</evidence>
<evidence type="ECO:0000313" key="18">
    <source>
        <dbReference type="EMBL" id="SEJ38320.1"/>
    </source>
</evidence>
<evidence type="ECO:0000256" key="5">
    <source>
        <dbReference type="ARBA" id="ARBA00022448"/>
    </source>
</evidence>
<comment type="subunit">
    <text evidence="12 13">F-type ATPases have 2 components, CF(1) - the catalytic core - and CF(0) - the membrane proton channel. CF(1) has five subunits: alpha(3), beta(3), gamma(1), delta(1), epsilon(1). CF(0) has three main subunits: a, b and c.</text>
</comment>
<keyword evidence="9 12" id="KW-0066">ATP synthesis</keyword>
<evidence type="ECO:0000313" key="19">
    <source>
        <dbReference type="Proteomes" id="UP000076878"/>
    </source>
</evidence>
<dbReference type="SUPFAM" id="SSF51344">
    <property type="entry name" value="Epsilon subunit of F1F0-ATP synthase N-terminal domain"/>
    <property type="match status" value="1"/>
</dbReference>
<evidence type="ECO:0000256" key="4">
    <source>
        <dbReference type="ARBA" id="ARBA00014480"/>
    </source>
</evidence>
<dbReference type="CDD" id="cd12152">
    <property type="entry name" value="F1-ATPase_delta"/>
    <property type="match status" value="1"/>
</dbReference>
<sequence length="141" mass="15460">MAVLQVNVVTPDGIAFQHRAKAVTAKTTDGGITIMPNHTPIIVPLAIADLIVTRVTDELAQNHIAVNGGIMEVRDNIVNIIANSAERARDIDIDRAEVAKERAERRMAEARDIKNEKEFQRAKISLSKAINRIGVSKNRSS</sequence>
<dbReference type="OrthoDB" id="9804110at2"/>
<dbReference type="PANTHER" id="PTHR13822:SF10">
    <property type="entry name" value="ATP SYNTHASE EPSILON CHAIN, CHLOROPLASTIC"/>
    <property type="match status" value="1"/>
</dbReference>
<dbReference type="GO" id="GO:0005886">
    <property type="term" value="C:plasma membrane"/>
    <property type="evidence" value="ECO:0007669"/>
    <property type="project" value="UniProtKB-SubCell"/>
</dbReference>
<keyword evidence="14" id="KW-0175">Coiled coil</keyword>
<keyword evidence="5 12" id="KW-0813">Transport</keyword>
<dbReference type="HAMAP" id="MF_00530">
    <property type="entry name" value="ATP_synth_epsil_bac"/>
    <property type="match status" value="1"/>
</dbReference>
<comment type="function">
    <text evidence="1 12">Produces ATP from ADP in the presence of a proton gradient across the membrane.</text>
</comment>
<accession>A0A143YWC6</accession>
<dbReference type="NCBIfam" id="NF001846">
    <property type="entry name" value="PRK00571.1-3"/>
    <property type="match status" value="1"/>
</dbReference>
<evidence type="ECO:0000256" key="10">
    <source>
        <dbReference type="ARBA" id="ARBA00030215"/>
    </source>
</evidence>
<name>A0A143YWC6_9LACT</name>
<gene>
    <name evidence="12" type="primary">atpC</name>
    <name evidence="18" type="ORF">SAMN05216375_11263</name>
    <name evidence="17" type="ORF">TR210_1740</name>
</gene>
<keyword evidence="12" id="KW-1003">Cell membrane</keyword>
<keyword evidence="7 12" id="KW-0472">Membrane</keyword>
<keyword evidence="6 12" id="KW-0406">Ion transport</keyword>
<dbReference type="GO" id="GO:0005524">
    <property type="term" value="F:ATP binding"/>
    <property type="evidence" value="ECO:0007669"/>
    <property type="project" value="UniProtKB-UniRule"/>
</dbReference>
<evidence type="ECO:0000313" key="17">
    <source>
        <dbReference type="EMBL" id="CZR00516.1"/>
    </source>
</evidence>
<evidence type="ECO:0000313" key="20">
    <source>
        <dbReference type="Proteomes" id="UP000199280"/>
    </source>
</evidence>
<evidence type="ECO:0000256" key="12">
    <source>
        <dbReference type="HAMAP-Rule" id="MF_00530"/>
    </source>
</evidence>
<dbReference type="Gene3D" id="1.20.5.440">
    <property type="entry name" value="ATP synthase delta/epsilon subunit, C-terminal domain"/>
    <property type="match status" value="1"/>
</dbReference>
<dbReference type="Proteomes" id="UP000199280">
    <property type="component" value="Unassembled WGS sequence"/>
</dbReference>
<dbReference type="InterPro" id="IPR036771">
    <property type="entry name" value="ATPsynth_dsu/esu_N"/>
</dbReference>
<dbReference type="InterPro" id="IPR001469">
    <property type="entry name" value="ATP_synth_F1_dsu/esu"/>
</dbReference>
<reference evidence="17 19" key="1">
    <citation type="submission" date="2016-02" db="EMBL/GenBank/DDBJ databases">
        <authorList>
            <person name="Wen L."/>
            <person name="He K."/>
            <person name="Yang H."/>
        </authorList>
    </citation>
    <scope>NUCLEOTIDE SEQUENCE [LARGE SCALE GENOMIC DNA]</scope>
    <source>
        <strain evidence="17">Trichococcus_R210</strain>
    </source>
</reference>
<reference evidence="18 20" key="2">
    <citation type="submission" date="2016-10" db="EMBL/GenBank/DDBJ databases">
        <authorList>
            <person name="Varghese N."/>
            <person name="Submissions S."/>
        </authorList>
    </citation>
    <scope>NUCLEOTIDE SEQUENCE [LARGE SCALE GENOMIC DNA]</scope>
    <source>
        <strain evidence="18 20">DSM 22150</strain>
    </source>
</reference>
<evidence type="ECO:0000256" key="13">
    <source>
        <dbReference type="RuleBase" id="RU003656"/>
    </source>
</evidence>
<proteinExistence type="inferred from homology"/>
<dbReference type="Gene3D" id="2.60.15.10">
    <property type="entry name" value="F0F1 ATP synthase delta/epsilon subunit, N-terminal"/>
    <property type="match status" value="1"/>
</dbReference>
<dbReference type="STRING" id="640938.TR210_1740"/>
<evidence type="ECO:0000256" key="9">
    <source>
        <dbReference type="ARBA" id="ARBA00023310"/>
    </source>
</evidence>
<evidence type="ECO:0000256" key="11">
    <source>
        <dbReference type="ARBA" id="ARBA00031795"/>
    </source>
</evidence>
<keyword evidence="8 12" id="KW-0139">CF(1)</keyword>
<evidence type="ECO:0000259" key="16">
    <source>
        <dbReference type="Pfam" id="PF02823"/>
    </source>
</evidence>
<dbReference type="NCBIfam" id="TIGR01216">
    <property type="entry name" value="ATP_synt_epsi"/>
    <property type="match status" value="1"/>
</dbReference>
<keyword evidence="12" id="KW-0375">Hydrogen ion transport</keyword>
<dbReference type="GO" id="GO:0046933">
    <property type="term" value="F:proton-transporting ATP synthase activity, rotational mechanism"/>
    <property type="evidence" value="ECO:0007669"/>
    <property type="project" value="UniProtKB-UniRule"/>
</dbReference>
<dbReference type="InterPro" id="IPR036794">
    <property type="entry name" value="ATP_F1_dsu/esu_C_sf"/>
</dbReference>
<dbReference type="GO" id="GO:0016787">
    <property type="term" value="F:hydrolase activity"/>
    <property type="evidence" value="ECO:0007669"/>
    <property type="project" value="UniProtKB-KW"/>
</dbReference>
<comment type="similarity">
    <text evidence="3 12 13">Belongs to the ATPase epsilon chain family.</text>
</comment>
<dbReference type="EMBL" id="FJNB01000012">
    <property type="protein sequence ID" value="CZR00516.1"/>
    <property type="molecule type" value="Genomic_DNA"/>
</dbReference>
<feature type="domain" description="ATP synthase epsilon subunit C-terminal" evidence="15">
    <location>
        <begin position="90"/>
        <end position="136"/>
    </location>
</feature>
<evidence type="ECO:0000256" key="7">
    <source>
        <dbReference type="ARBA" id="ARBA00023136"/>
    </source>
</evidence>
<keyword evidence="20" id="KW-1185">Reference proteome</keyword>
<protein>
    <recommendedName>
        <fullName evidence="4 12">ATP synthase epsilon chain</fullName>
    </recommendedName>
    <alternativeName>
        <fullName evidence="11 12">ATP synthase F1 sector epsilon subunit</fullName>
    </alternativeName>
    <alternativeName>
        <fullName evidence="10 12">F-ATPase epsilon subunit</fullName>
    </alternativeName>
</protein>
<feature type="domain" description="ATP synthase F1 complex delta/epsilon subunit N-terminal" evidence="16">
    <location>
        <begin position="4"/>
        <end position="85"/>
    </location>
</feature>
<evidence type="ECO:0000256" key="3">
    <source>
        <dbReference type="ARBA" id="ARBA00005712"/>
    </source>
</evidence>
<dbReference type="InterPro" id="IPR020547">
    <property type="entry name" value="ATP_synth_F1_esu_C"/>
</dbReference>
<feature type="coiled-coil region" evidence="14">
    <location>
        <begin position="93"/>
        <end position="120"/>
    </location>
</feature>